<dbReference type="Proteomes" id="UP000789595">
    <property type="component" value="Unassembled WGS sequence"/>
</dbReference>
<dbReference type="AlphaFoldDB" id="A0A8J2S671"/>
<evidence type="ECO:0000313" key="5">
    <source>
        <dbReference type="Proteomes" id="UP000789595"/>
    </source>
</evidence>
<keyword evidence="3" id="KW-0472">Membrane</keyword>
<comment type="subcellular location">
    <subcellularLocation>
        <location evidence="1">Membrane</location>
    </subcellularLocation>
</comment>
<proteinExistence type="predicted"/>
<evidence type="ECO:0000256" key="2">
    <source>
        <dbReference type="ARBA" id="ARBA00022692"/>
    </source>
</evidence>
<comment type="caution">
    <text evidence="4">The sequence shown here is derived from an EMBL/GenBank/DDBJ whole genome shotgun (WGS) entry which is preliminary data.</text>
</comment>
<keyword evidence="2" id="KW-0812">Transmembrane</keyword>
<dbReference type="InterPro" id="IPR023395">
    <property type="entry name" value="MCP_dom_sf"/>
</dbReference>
<evidence type="ECO:0000256" key="3">
    <source>
        <dbReference type="ARBA" id="ARBA00023136"/>
    </source>
</evidence>
<dbReference type="OrthoDB" id="428805at2759"/>
<evidence type="ECO:0000256" key="1">
    <source>
        <dbReference type="ARBA" id="ARBA00004370"/>
    </source>
</evidence>
<dbReference type="SUPFAM" id="SSF103506">
    <property type="entry name" value="Mitochondrial carrier"/>
    <property type="match status" value="1"/>
</dbReference>
<protein>
    <recommendedName>
        <fullName evidence="6">Mitochondrial carrier protein</fullName>
    </recommendedName>
</protein>
<name>A0A8J2S671_9STRA</name>
<dbReference type="GO" id="GO:0016020">
    <property type="term" value="C:membrane"/>
    <property type="evidence" value="ECO:0007669"/>
    <property type="project" value="UniProtKB-SubCell"/>
</dbReference>
<gene>
    <name evidence="4" type="ORF">PECAL_1P08710</name>
</gene>
<keyword evidence="5" id="KW-1185">Reference proteome</keyword>
<dbReference type="EMBL" id="CAKKNE010000001">
    <property type="protein sequence ID" value="CAH0364505.1"/>
    <property type="molecule type" value="Genomic_DNA"/>
</dbReference>
<evidence type="ECO:0000313" key="4">
    <source>
        <dbReference type="EMBL" id="CAH0364505.1"/>
    </source>
</evidence>
<dbReference type="Gene3D" id="1.50.40.10">
    <property type="entry name" value="Mitochondrial carrier domain"/>
    <property type="match status" value="1"/>
</dbReference>
<sequence length="245" mass="25548">MERRVLRAASVGAAMAADILVNYPLWIVAKRVGAGLSALPPLHRLYAGGGALWVSIAPTTIIEDGVSTVLKPRCGDLAASAASGAIAGVCVTSQVERCITASHARNLSVRETAVAIYRRGGVAGLAWPPGMLATACREVPFAAALFAVRPRLRTIAEERYPTTQRFLRELSCGVAAASVAGPASHAPSVVAAYQQATGVTPRQAIAQIYAAGGLREFFRGLPARTVSLAGTFTVVPLALDWFAVQ</sequence>
<evidence type="ECO:0008006" key="6">
    <source>
        <dbReference type="Google" id="ProtNLM"/>
    </source>
</evidence>
<accession>A0A8J2S671</accession>
<organism evidence="4 5">
    <name type="scientific">Pelagomonas calceolata</name>
    <dbReference type="NCBI Taxonomy" id="35677"/>
    <lineage>
        <taxon>Eukaryota</taxon>
        <taxon>Sar</taxon>
        <taxon>Stramenopiles</taxon>
        <taxon>Ochrophyta</taxon>
        <taxon>Pelagophyceae</taxon>
        <taxon>Pelagomonadales</taxon>
        <taxon>Pelagomonadaceae</taxon>
        <taxon>Pelagomonas</taxon>
    </lineage>
</organism>
<reference evidence="4" key="1">
    <citation type="submission" date="2021-11" db="EMBL/GenBank/DDBJ databases">
        <authorList>
            <consortium name="Genoscope - CEA"/>
            <person name="William W."/>
        </authorList>
    </citation>
    <scope>NUCLEOTIDE SEQUENCE</scope>
</reference>